<evidence type="ECO:0000256" key="4">
    <source>
        <dbReference type="ARBA" id="ARBA00022833"/>
    </source>
</evidence>
<feature type="compositionally biased region" description="Basic and acidic residues" evidence="10">
    <location>
        <begin position="324"/>
        <end position="336"/>
    </location>
</feature>
<dbReference type="PROSITE" id="PS50811">
    <property type="entry name" value="WRKY"/>
    <property type="match status" value="2"/>
</dbReference>
<dbReference type="SMART" id="SM00774">
    <property type="entry name" value="WRKY"/>
    <property type="match status" value="2"/>
</dbReference>
<feature type="compositionally biased region" description="Basic and acidic residues" evidence="10">
    <location>
        <begin position="180"/>
        <end position="190"/>
    </location>
</feature>
<evidence type="ECO:0000256" key="7">
    <source>
        <dbReference type="ARBA" id="ARBA00023163"/>
    </source>
</evidence>
<keyword evidence="5" id="KW-0805">Transcription regulation</keyword>
<feature type="region of interest" description="Disordered" evidence="10">
    <location>
        <begin position="208"/>
        <end position="230"/>
    </location>
</feature>
<gene>
    <name evidence="12" type="ORF">Fot_37529</name>
</gene>
<dbReference type="FunFam" id="2.20.25.80:FF:000003">
    <property type="entry name" value="WRKY transcription factor 57"/>
    <property type="match status" value="1"/>
</dbReference>
<feature type="compositionally biased region" description="Basic and acidic residues" evidence="10">
    <location>
        <begin position="448"/>
        <end position="462"/>
    </location>
</feature>
<feature type="region of interest" description="Disordered" evidence="10">
    <location>
        <begin position="446"/>
        <end position="516"/>
    </location>
</feature>
<evidence type="ECO:0000256" key="2">
    <source>
        <dbReference type="ARBA" id="ARBA00022723"/>
    </source>
</evidence>
<protein>
    <recommendedName>
        <fullName evidence="11">WRKY domain-containing protein</fullName>
    </recommendedName>
</protein>
<dbReference type="PANTHER" id="PTHR31221:SF125">
    <property type="entry name" value="WRKY TRANSCRIPTION FACTOR 1"/>
    <property type="match status" value="1"/>
</dbReference>
<feature type="compositionally biased region" description="Polar residues" evidence="10">
    <location>
        <begin position="1"/>
        <end position="20"/>
    </location>
</feature>
<feature type="region of interest" description="Disordered" evidence="10">
    <location>
        <begin position="324"/>
        <end position="359"/>
    </location>
</feature>
<dbReference type="InterPro" id="IPR003657">
    <property type="entry name" value="WRKY_dom"/>
</dbReference>
<accession>A0ABD1RZD2</accession>
<organism evidence="12 13">
    <name type="scientific">Forsythia ovata</name>
    <dbReference type="NCBI Taxonomy" id="205694"/>
    <lineage>
        <taxon>Eukaryota</taxon>
        <taxon>Viridiplantae</taxon>
        <taxon>Streptophyta</taxon>
        <taxon>Embryophyta</taxon>
        <taxon>Tracheophyta</taxon>
        <taxon>Spermatophyta</taxon>
        <taxon>Magnoliopsida</taxon>
        <taxon>eudicotyledons</taxon>
        <taxon>Gunneridae</taxon>
        <taxon>Pentapetalae</taxon>
        <taxon>asterids</taxon>
        <taxon>lamiids</taxon>
        <taxon>Lamiales</taxon>
        <taxon>Oleaceae</taxon>
        <taxon>Forsythieae</taxon>
        <taxon>Forsythia</taxon>
    </lineage>
</organism>
<evidence type="ECO:0000256" key="3">
    <source>
        <dbReference type="ARBA" id="ARBA00022737"/>
    </source>
</evidence>
<dbReference type="FunFam" id="2.20.25.80:FF:000006">
    <property type="entry name" value="WRKY transcription factor"/>
    <property type="match status" value="1"/>
</dbReference>
<keyword evidence="6" id="KW-0238">DNA-binding</keyword>
<comment type="caution">
    <text evidence="12">The sequence shown here is derived from an EMBL/GenBank/DDBJ whole genome shotgun (WGS) entry which is preliminary data.</text>
</comment>
<evidence type="ECO:0000313" key="12">
    <source>
        <dbReference type="EMBL" id="KAL2493772.1"/>
    </source>
</evidence>
<feature type="compositionally biased region" description="Polar residues" evidence="10">
    <location>
        <begin position="341"/>
        <end position="352"/>
    </location>
</feature>
<feature type="compositionally biased region" description="Basic and acidic residues" evidence="10">
    <location>
        <begin position="490"/>
        <end position="499"/>
    </location>
</feature>
<feature type="compositionally biased region" description="Basic and acidic residues" evidence="10">
    <location>
        <begin position="130"/>
        <end position="145"/>
    </location>
</feature>
<evidence type="ECO:0000256" key="6">
    <source>
        <dbReference type="ARBA" id="ARBA00023125"/>
    </source>
</evidence>
<evidence type="ECO:0000256" key="8">
    <source>
        <dbReference type="ARBA" id="ARBA00023242"/>
    </source>
</evidence>
<dbReference type="GO" id="GO:0046872">
    <property type="term" value="F:metal ion binding"/>
    <property type="evidence" value="ECO:0007669"/>
    <property type="project" value="UniProtKB-KW"/>
</dbReference>
<feature type="region of interest" description="Disordered" evidence="10">
    <location>
        <begin position="1"/>
        <end position="78"/>
    </location>
</feature>
<dbReference type="InterPro" id="IPR036576">
    <property type="entry name" value="WRKY_dom_sf"/>
</dbReference>
<evidence type="ECO:0000256" key="10">
    <source>
        <dbReference type="SAM" id="MobiDB-lite"/>
    </source>
</evidence>
<feature type="region of interest" description="Disordered" evidence="10">
    <location>
        <begin position="130"/>
        <end position="190"/>
    </location>
</feature>
<evidence type="ECO:0000256" key="1">
    <source>
        <dbReference type="ARBA" id="ARBA00004123"/>
    </source>
</evidence>
<keyword evidence="4" id="KW-0862">Zinc</keyword>
<dbReference type="InterPro" id="IPR044810">
    <property type="entry name" value="WRKY_plant"/>
</dbReference>
<dbReference type="AlphaFoldDB" id="A0ABD1RZD2"/>
<dbReference type="Gene3D" id="2.20.25.80">
    <property type="entry name" value="WRKY domain"/>
    <property type="match status" value="2"/>
</dbReference>
<dbReference type="Proteomes" id="UP001604277">
    <property type="component" value="Unassembled WGS sequence"/>
</dbReference>
<feature type="domain" description="WRKY" evidence="11">
    <location>
        <begin position="527"/>
        <end position="592"/>
    </location>
</feature>
<dbReference type="EMBL" id="JBFOLJ010000011">
    <property type="protein sequence ID" value="KAL2493772.1"/>
    <property type="molecule type" value="Genomic_DNA"/>
</dbReference>
<proteinExistence type="inferred from homology"/>
<comment type="subcellular location">
    <subcellularLocation>
        <location evidence="1">Nucleus</location>
    </subcellularLocation>
</comment>
<evidence type="ECO:0000313" key="13">
    <source>
        <dbReference type="Proteomes" id="UP001604277"/>
    </source>
</evidence>
<feature type="compositionally biased region" description="Basic and acidic residues" evidence="10">
    <location>
        <begin position="218"/>
        <end position="230"/>
    </location>
</feature>
<keyword evidence="2" id="KW-0479">Metal-binding</keyword>
<dbReference type="GO" id="GO:0003677">
    <property type="term" value="F:DNA binding"/>
    <property type="evidence" value="ECO:0007669"/>
    <property type="project" value="UniProtKB-KW"/>
</dbReference>
<dbReference type="Pfam" id="PF03106">
    <property type="entry name" value="WRKY"/>
    <property type="match status" value="2"/>
</dbReference>
<evidence type="ECO:0000256" key="5">
    <source>
        <dbReference type="ARBA" id="ARBA00023015"/>
    </source>
</evidence>
<sequence length="636" mass="70773">MSSDVQQRQNQPASIHLLQSSKEENSLCAMPKKGSGDLLLKQNPENINPASQSDEVSVTTKQKSNDLQQRQNADAGYDVSELCDADRAVSIKRESTSDIVVQTQTSNTEHQSDQDQVIYFTSSDKAMEKLQPRRNPDTGVHKLQSDQESIPYGIPILPKTPDDLQPRQSPDAGLQNSELGEERTVSVKKEKAPDVVLPLQSFISDIPASQYRQQKSTTRPEKALEKLQPRRNLDIVACGSQSDQGSTPSSFSEKVSVILKQESNNLQSKQCLGAGYHDSMRNEEKSVSVKREMVLDNFPHIPSSELGGPASHSDQQHFSFSARPEKAEKLPPRRNPDSGVQGLQSDPESTPSKVPEKALDDGYNWRKYGQKLVKGNEFVRSYYKCTYPNCLAKKQVERSHDGPLKDVNYLGNHEHPKPQHSPHVTSGLLVRRPESLIITASEDVAEPIIKHDDTSQRTEPRETSQPLPVAETGDGEAGAVSRSSIEICNENDRCPDSKRQKTQVSSVDDNLLNKPNSESRHVVQTISAIDVVNDGYRWRKYGQKFVKGNTNPRSYYRCTYTSCPVKKHVERASHDPKMVITTYEGQHDHCTPPSKTVCQNTDESDTNMTINGESRSTPGENKPVGLEMVVHISANS</sequence>
<evidence type="ECO:0000259" key="11">
    <source>
        <dbReference type="PROSITE" id="PS50811"/>
    </source>
</evidence>
<keyword evidence="7" id="KW-0804">Transcription</keyword>
<name>A0ABD1RZD2_9LAMI</name>
<dbReference type="GO" id="GO:0005634">
    <property type="term" value="C:nucleus"/>
    <property type="evidence" value="ECO:0007669"/>
    <property type="project" value="UniProtKB-SubCell"/>
</dbReference>
<reference evidence="13" key="1">
    <citation type="submission" date="2024-07" db="EMBL/GenBank/DDBJ databases">
        <title>Two chromosome-level genome assemblies of Korean endemic species Abeliophyllum distichum and Forsythia ovata (Oleaceae).</title>
        <authorList>
            <person name="Jang H."/>
        </authorList>
    </citation>
    <scope>NUCLEOTIDE SEQUENCE [LARGE SCALE GENOMIC DNA]</scope>
</reference>
<keyword evidence="8" id="KW-0539">Nucleus</keyword>
<feature type="domain" description="WRKY" evidence="11">
    <location>
        <begin position="354"/>
        <end position="418"/>
    </location>
</feature>
<evidence type="ECO:0000256" key="9">
    <source>
        <dbReference type="ARBA" id="ARBA00061157"/>
    </source>
</evidence>
<keyword evidence="13" id="KW-1185">Reference proteome</keyword>
<feature type="compositionally biased region" description="Polar residues" evidence="10">
    <location>
        <begin position="502"/>
        <end position="516"/>
    </location>
</feature>
<dbReference type="PANTHER" id="PTHR31221">
    <property type="entry name" value="WRKY TRANSCRIPTION FACTOR PROTEIN 1-RELATED"/>
    <property type="match status" value="1"/>
</dbReference>
<dbReference type="SUPFAM" id="SSF118290">
    <property type="entry name" value="WRKY DNA-binding domain"/>
    <property type="match status" value="2"/>
</dbReference>
<comment type="similarity">
    <text evidence="9">Belongs to the WRKY group I family.</text>
</comment>
<feature type="compositionally biased region" description="Polar residues" evidence="10">
    <location>
        <begin position="43"/>
        <end position="72"/>
    </location>
</feature>
<keyword evidence="3" id="KW-0677">Repeat</keyword>